<feature type="domain" description="Guanylate cyclase" evidence="5">
    <location>
        <begin position="201"/>
        <end position="337"/>
    </location>
</feature>
<dbReference type="InterPro" id="IPR027417">
    <property type="entry name" value="P-loop_NTPase"/>
</dbReference>
<dbReference type="InParanoid" id="E0VIC2"/>
<dbReference type="Pfam" id="PF00211">
    <property type="entry name" value="Guanylate_cyc"/>
    <property type="match status" value="1"/>
</dbReference>
<reference evidence="6" key="2">
    <citation type="submission" date="2007-04" db="EMBL/GenBank/DDBJ databases">
        <title>The genome of the human body louse.</title>
        <authorList>
            <consortium name="The Human Body Louse Genome Consortium"/>
            <person name="Kirkness E."/>
            <person name="Walenz B."/>
            <person name="Hass B."/>
            <person name="Bruggner R."/>
            <person name="Strausberg R."/>
        </authorList>
    </citation>
    <scope>NUCLEOTIDE SEQUENCE</scope>
    <source>
        <strain evidence="6">USDA</strain>
    </source>
</reference>
<evidence type="ECO:0000256" key="3">
    <source>
        <dbReference type="ARBA" id="ARBA00023239"/>
    </source>
</evidence>
<dbReference type="OrthoDB" id="194468at2759"/>
<dbReference type="InterPro" id="IPR029787">
    <property type="entry name" value="Nucleotide_cyclase"/>
</dbReference>
<reference evidence="6" key="1">
    <citation type="submission" date="2007-04" db="EMBL/GenBank/DDBJ databases">
        <title>Annotation of Pediculus humanus corporis strain USDA.</title>
        <authorList>
            <person name="Kirkness E."/>
            <person name="Hannick L."/>
            <person name="Hass B."/>
            <person name="Bruggner R."/>
            <person name="Lawson D."/>
            <person name="Bidwell S."/>
            <person name="Joardar V."/>
            <person name="Caler E."/>
            <person name="Walenz B."/>
            <person name="Inman J."/>
            <person name="Schobel S."/>
            <person name="Galinsky K."/>
            <person name="Amedeo P."/>
            <person name="Strausberg R."/>
        </authorList>
    </citation>
    <scope>NUCLEOTIDE SEQUENCE</scope>
    <source>
        <strain evidence="6">USDA</strain>
    </source>
</reference>
<gene>
    <name evidence="7" type="primary">8237897</name>
    <name evidence="6" type="ORF">Phum_PHUM225090</name>
</gene>
<dbReference type="SUPFAM" id="SSF55073">
    <property type="entry name" value="Nucleotide cyclase"/>
    <property type="match status" value="2"/>
</dbReference>
<dbReference type="InterPro" id="IPR001054">
    <property type="entry name" value="A/G_cyclase"/>
</dbReference>
<dbReference type="HOGENOM" id="CLU_004055_0_0_1"/>
<evidence type="ECO:0000313" key="6">
    <source>
        <dbReference type="EMBL" id="EEB13128.1"/>
    </source>
</evidence>
<evidence type="ECO:0000256" key="4">
    <source>
        <dbReference type="SAM" id="MobiDB-lite"/>
    </source>
</evidence>
<dbReference type="STRING" id="121224.E0VIC2"/>
<dbReference type="PANTHER" id="PTHR16305">
    <property type="entry name" value="TESTICULAR SOLUBLE ADENYLYL CYCLASE"/>
    <property type="match status" value="1"/>
</dbReference>
<dbReference type="GeneID" id="8237897"/>
<evidence type="ECO:0000256" key="2">
    <source>
        <dbReference type="ARBA" id="ARBA00022840"/>
    </source>
</evidence>
<dbReference type="OMA" id="ICLANAM"/>
<dbReference type="CDD" id="cd07302">
    <property type="entry name" value="CHD"/>
    <property type="match status" value="2"/>
</dbReference>
<dbReference type="EMBL" id="DS235191">
    <property type="protein sequence ID" value="EEB13128.1"/>
    <property type="molecule type" value="Genomic_DNA"/>
</dbReference>
<dbReference type="InterPro" id="IPR041664">
    <property type="entry name" value="AAA_16"/>
</dbReference>
<accession>E0VIC2</accession>
<organism>
    <name type="scientific">Pediculus humanus subsp. corporis</name>
    <name type="common">Body louse</name>
    <dbReference type="NCBI Taxonomy" id="121224"/>
    <lineage>
        <taxon>Eukaryota</taxon>
        <taxon>Metazoa</taxon>
        <taxon>Ecdysozoa</taxon>
        <taxon>Arthropoda</taxon>
        <taxon>Hexapoda</taxon>
        <taxon>Insecta</taxon>
        <taxon>Pterygota</taxon>
        <taxon>Neoptera</taxon>
        <taxon>Paraneoptera</taxon>
        <taxon>Psocodea</taxon>
        <taxon>Troctomorpha</taxon>
        <taxon>Phthiraptera</taxon>
        <taxon>Anoplura</taxon>
        <taxon>Pediculidae</taxon>
        <taxon>Pediculus</taxon>
    </lineage>
</organism>
<keyword evidence="2" id="KW-0067">ATP-binding</keyword>
<proteinExistence type="predicted"/>
<feature type="compositionally biased region" description="Polar residues" evidence="4">
    <location>
        <begin position="12"/>
        <end position="25"/>
    </location>
</feature>
<dbReference type="PROSITE" id="PS50125">
    <property type="entry name" value="GUANYLATE_CYCLASE_2"/>
    <property type="match status" value="2"/>
</dbReference>
<dbReference type="EnsemblMetazoa" id="PHUM225090-RA">
    <property type="protein sequence ID" value="PHUM225090-PA"/>
    <property type="gene ID" value="PHUM225090"/>
</dbReference>
<dbReference type="SUPFAM" id="SSF52540">
    <property type="entry name" value="P-loop containing nucleoside triphosphate hydrolases"/>
    <property type="match status" value="1"/>
</dbReference>
<dbReference type="GO" id="GO:0004016">
    <property type="term" value="F:adenylate cyclase activity"/>
    <property type="evidence" value="ECO:0007669"/>
    <property type="project" value="TreeGrafter"/>
</dbReference>
<keyword evidence="3" id="KW-0456">Lyase</keyword>
<protein>
    <recommendedName>
        <fullName evidence="5">Guanylate cyclase domain-containing protein</fullName>
    </recommendedName>
</protein>
<evidence type="ECO:0000256" key="1">
    <source>
        <dbReference type="ARBA" id="ARBA00022741"/>
    </source>
</evidence>
<dbReference type="Proteomes" id="UP000009046">
    <property type="component" value="Unassembled WGS sequence"/>
</dbReference>
<reference evidence="7" key="3">
    <citation type="submission" date="2020-05" db="UniProtKB">
        <authorList>
            <consortium name="EnsemblMetazoa"/>
        </authorList>
    </citation>
    <scope>IDENTIFICATION</scope>
    <source>
        <strain evidence="7">USDA</strain>
    </source>
</reference>
<dbReference type="Gene3D" id="3.30.70.1230">
    <property type="entry name" value="Nucleotide cyclase"/>
    <property type="match status" value="2"/>
</dbReference>
<dbReference type="GO" id="GO:0005737">
    <property type="term" value="C:cytoplasm"/>
    <property type="evidence" value="ECO:0007669"/>
    <property type="project" value="TreeGrafter"/>
</dbReference>
<feature type="region of interest" description="Disordered" evidence="4">
    <location>
        <begin position="1"/>
        <end position="28"/>
    </location>
</feature>
<dbReference type="Pfam" id="PF13191">
    <property type="entry name" value="AAA_16"/>
    <property type="match status" value="1"/>
</dbReference>
<name>E0VIC2_PEDHC</name>
<dbReference type="GO" id="GO:0005524">
    <property type="term" value="F:ATP binding"/>
    <property type="evidence" value="ECO:0007669"/>
    <property type="project" value="UniProtKB-KW"/>
</dbReference>
<feature type="domain" description="Guanylate cyclase" evidence="5">
    <location>
        <begin position="521"/>
        <end position="568"/>
    </location>
</feature>
<evidence type="ECO:0000313" key="8">
    <source>
        <dbReference type="Proteomes" id="UP000009046"/>
    </source>
</evidence>
<dbReference type="Gene3D" id="3.40.50.300">
    <property type="entry name" value="P-loop containing nucleotide triphosphate hydrolases"/>
    <property type="match status" value="1"/>
</dbReference>
<dbReference type="VEuPathDB" id="VectorBase:PHUM225090"/>
<dbReference type="RefSeq" id="XP_002425866.1">
    <property type="nucleotide sequence ID" value="XM_002425821.1"/>
</dbReference>
<dbReference type="GO" id="GO:0035556">
    <property type="term" value="P:intracellular signal transduction"/>
    <property type="evidence" value="ECO:0007669"/>
    <property type="project" value="InterPro"/>
</dbReference>
<dbReference type="KEGG" id="phu:Phum_PHUM225090"/>
<dbReference type="PANTHER" id="PTHR16305:SF28">
    <property type="entry name" value="GUANYLATE CYCLASE DOMAIN-CONTAINING PROTEIN"/>
    <property type="match status" value="1"/>
</dbReference>
<evidence type="ECO:0000259" key="5">
    <source>
        <dbReference type="PROSITE" id="PS50125"/>
    </source>
</evidence>
<keyword evidence="1" id="KW-0547">Nucleotide-binding</keyword>
<dbReference type="EMBL" id="AAZO01002612">
    <property type="status" value="NOT_ANNOTATED_CDS"/>
    <property type="molecule type" value="Genomic_DNA"/>
</dbReference>
<keyword evidence="8" id="KW-1185">Reference proteome</keyword>
<sequence>MIKGFEGDESSDNSTSLTKISNSRVYTPARMRRRARLLEESKKENYTVKKDDSMVKTVVLKTNENEETIKSDSSPVSKGFNKSFERKVFSPSNTIMTPIRKNSSDGQNKLNFQNSVSTSRFENSNLSSSINKMGNLYGSLSSLSTLGSAELHDIRPINGNGSNLINNSPKDNEKIKILATLLPDQILSDPTTRKLHYYNTAVLFPDVSGFTQLCEKYDKTGKGGPSRLTEVLNGYLGSMIQIVLSRNGDVFKFGGDAFFCVWKVPVNGDIRNIVYLAIESAIDIQKNCGEHETDVGVKLGVKVAVAAGRAIFSIIGTESRKHYVIFGSPVIDVRDAELLCKSGDVIVAPSAWRHVENYMLYSYTYHSNNTHIRVHDFGPMWKPSAIPISSASNANDPGTERNSLKFITRLKTEELRPFILTPVMKSIDLNQSLSYLTEMRQVAIVFFNVVVDLSNASAEDYIKLSHKAFVIVSTTVDKTDGAVNKLTLFDKDMAILTVFGLKGFKHELSSQVALKCAYNCVEQLKKLPILSASAGVTTGMAYCGVIGHPLRKEYTVMGRSVNMAARLMCAYPNIVSLDRDSFLHSKLESGHFEVLEQKVLKGVENKGPFYKFNLKITRSKLKLDYNTYPLLGRGKEIMEFEKLLDEYMNKGSKINFMVIYGTARIGKSRLIAGLINIAEKQNYSNEDKTEDNKRIVASYSAIRLLFQQPLGLNESSLIEEREDKIVSKLEDMKDISLLPALNPIFNVNFELTPEYMSLTVEQQTEAQTTLTNHLYKKCFSKGTKWLVFIDDAEFMDDESWIMLKWCSHLSYSVFYVLTVGQRRILSHAATEALASFNQKKIDLGEIEKWYYSGMACQILGVVAIPVELENLMQKFKSSGNPGWLESFLITLLQSGNIYISQISMNEIKKLGLITAPDEMLSTAVMSNENEKYDTSYWLDYVENFEAHKNADYQKVNVCLLGPNFFVDNKAGTDLTMDTMFIKTIDGLKPIEQLVLKVGSVLGNNFRRTALAFVMSKDSSFNERSLAKAIKTLFDMKILTCAKGDLNFSNILAPRRMILVTAIRKEITCECSGLEIPDTCQDLPQYANCGYMQFRSPIFRETVYSLLLDEQKKKYHIGSIDYFRTHTNKCKSCDYTPFDKIIGINKDDGMVLVCNISPMHGARTTIVNPRAGFPLLSIGQKFVLFLRMRSTEEHRRTSQVDVEFGRISGTMGDCQCPEILASVYSILLEHAAGSGRKDILLEVQLEYASLNLTTYNIPLTTQILEDALALANQMKEEKEYPDFCTPYIFSKIYTLMGAMKLNMGRTHNSLELLKMGLKYLKFTIPESKRKNRKHHALIYFPNVWD</sequence>
<evidence type="ECO:0000313" key="7">
    <source>
        <dbReference type="EnsemblMetazoa" id="PHUM225090-PA"/>
    </source>
</evidence>
<dbReference type="CTD" id="8237897"/>
<dbReference type="eggNOG" id="ENOG502QPPT">
    <property type="taxonomic scope" value="Eukaryota"/>
</dbReference>
<dbReference type="FunFam" id="3.30.70.1230:FF:000017">
    <property type="entry name" value="Adenylate cyclase type 10"/>
    <property type="match status" value="1"/>
</dbReference>
<dbReference type="GO" id="GO:0009190">
    <property type="term" value="P:cyclic nucleotide biosynthetic process"/>
    <property type="evidence" value="ECO:0007669"/>
    <property type="project" value="InterPro"/>
</dbReference>